<dbReference type="GO" id="GO:0005634">
    <property type="term" value="C:nucleus"/>
    <property type="evidence" value="ECO:0007669"/>
    <property type="project" value="TreeGrafter"/>
</dbReference>
<organism evidence="6 7">
    <name type="scientific">Decorospora gaudefroyi</name>
    <dbReference type="NCBI Taxonomy" id="184978"/>
    <lineage>
        <taxon>Eukaryota</taxon>
        <taxon>Fungi</taxon>
        <taxon>Dikarya</taxon>
        <taxon>Ascomycota</taxon>
        <taxon>Pezizomycotina</taxon>
        <taxon>Dothideomycetes</taxon>
        <taxon>Pleosporomycetidae</taxon>
        <taxon>Pleosporales</taxon>
        <taxon>Pleosporineae</taxon>
        <taxon>Pleosporaceae</taxon>
        <taxon>Decorospora</taxon>
    </lineage>
</organism>
<evidence type="ECO:0000256" key="2">
    <source>
        <dbReference type="ARBA" id="ARBA00022801"/>
    </source>
</evidence>
<dbReference type="InterPro" id="IPR001650">
    <property type="entry name" value="Helicase_C-like"/>
</dbReference>
<dbReference type="Pfam" id="PF00271">
    <property type="entry name" value="Helicase_C"/>
    <property type="match status" value="1"/>
</dbReference>
<evidence type="ECO:0000256" key="3">
    <source>
        <dbReference type="ARBA" id="ARBA00022840"/>
    </source>
</evidence>
<name>A0A6A5KFY0_9PLEO</name>
<feature type="compositionally biased region" description="Basic residues" evidence="4">
    <location>
        <begin position="1284"/>
        <end position="1296"/>
    </location>
</feature>
<dbReference type="PROSITE" id="PS51194">
    <property type="entry name" value="HELICASE_CTER"/>
    <property type="match status" value="1"/>
</dbReference>
<keyword evidence="1" id="KW-0547">Nucleotide-binding</keyword>
<keyword evidence="2" id="KW-0378">Hydrolase</keyword>
<dbReference type="Gene3D" id="3.40.50.300">
    <property type="entry name" value="P-loop containing nucleotide triphosphate hydrolases"/>
    <property type="match status" value="1"/>
</dbReference>
<evidence type="ECO:0000256" key="1">
    <source>
        <dbReference type="ARBA" id="ARBA00022741"/>
    </source>
</evidence>
<reference evidence="6" key="1">
    <citation type="submission" date="2020-01" db="EMBL/GenBank/DDBJ databases">
        <authorList>
            <consortium name="DOE Joint Genome Institute"/>
            <person name="Haridas S."/>
            <person name="Albert R."/>
            <person name="Binder M."/>
            <person name="Bloem J."/>
            <person name="Labutti K."/>
            <person name="Salamov A."/>
            <person name="Andreopoulos B."/>
            <person name="Baker S.E."/>
            <person name="Barry K."/>
            <person name="Bills G."/>
            <person name="Bluhm B.H."/>
            <person name="Cannon C."/>
            <person name="Castanera R."/>
            <person name="Culley D.E."/>
            <person name="Daum C."/>
            <person name="Ezra D."/>
            <person name="Gonzalez J.B."/>
            <person name="Henrissat B."/>
            <person name="Kuo A."/>
            <person name="Liang C."/>
            <person name="Lipzen A."/>
            <person name="Lutzoni F."/>
            <person name="Magnuson J."/>
            <person name="Mondo S."/>
            <person name="Nolan M."/>
            <person name="Ohm R."/>
            <person name="Pangilinan J."/>
            <person name="Park H.-J."/>
            <person name="Ramirez L."/>
            <person name="Alfaro M."/>
            <person name="Sun H."/>
            <person name="Tritt A."/>
            <person name="Yoshinaga Y."/>
            <person name="Zwiers L.-H."/>
            <person name="Turgeon B.G."/>
            <person name="Goodwin S.B."/>
            <person name="Spatafora J.W."/>
            <person name="Crous P.W."/>
            <person name="Grigoriev I.V."/>
        </authorList>
    </citation>
    <scope>NUCLEOTIDE SEQUENCE</scope>
    <source>
        <strain evidence="6">P77</strain>
    </source>
</reference>
<dbReference type="PANTHER" id="PTHR45626:SF51">
    <property type="entry name" value="SNF2-RELATED DOMAIN-CONTAINING PROTEIN"/>
    <property type="match status" value="1"/>
</dbReference>
<dbReference type="GO" id="GO:0005524">
    <property type="term" value="F:ATP binding"/>
    <property type="evidence" value="ECO:0007669"/>
    <property type="project" value="UniProtKB-KW"/>
</dbReference>
<dbReference type="GO" id="GO:0006281">
    <property type="term" value="P:DNA repair"/>
    <property type="evidence" value="ECO:0007669"/>
    <property type="project" value="TreeGrafter"/>
</dbReference>
<dbReference type="CDD" id="cd18793">
    <property type="entry name" value="SF2_C_SNF"/>
    <property type="match status" value="1"/>
</dbReference>
<evidence type="ECO:0000256" key="4">
    <source>
        <dbReference type="SAM" id="MobiDB-lite"/>
    </source>
</evidence>
<dbReference type="InterPro" id="IPR000330">
    <property type="entry name" value="SNF2_N"/>
</dbReference>
<dbReference type="SMART" id="SM00487">
    <property type="entry name" value="DEXDc"/>
    <property type="match status" value="1"/>
</dbReference>
<dbReference type="InterPro" id="IPR050628">
    <property type="entry name" value="SNF2_RAD54_helicase_TF"/>
</dbReference>
<proteinExistence type="predicted"/>
<evidence type="ECO:0000313" key="6">
    <source>
        <dbReference type="EMBL" id="KAF1834546.1"/>
    </source>
</evidence>
<feature type="domain" description="Helicase C-terminal" evidence="5">
    <location>
        <begin position="1074"/>
        <end position="1228"/>
    </location>
</feature>
<feature type="compositionally biased region" description="Polar residues" evidence="4">
    <location>
        <begin position="99"/>
        <end position="125"/>
    </location>
</feature>
<dbReference type="GO" id="GO:0016787">
    <property type="term" value="F:hydrolase activity"/>
    <property type="evidence" value="ECO:0007669"/>
    <property type="project" value="UniProtKB-KW"/>
</dbReference>
<keyword evidence="7" id="KW-1185">Reference proteome</keyword>
<dbReference type="OrthoDB" id="2801544at2759"/>
<dbReference type="Pfam" id="PF00176">
    <property type="entry name" value="SNF2-rel_dom"/>
    <property type="match status" value="1"/>
</dbReference>
<dbReference type="CDD" id="cd18008">
    <property type="entry name" value="DEXDc_SHPRH-like"/>
    <property type="match status" value="1"/>
</dbReference>
<dbReference type="InterPro" id="IPR014001">
    <property type="entry name" value="Helicase_ATP-bd"/>
</dbReference>
<dbReference type="InterPro" id="IPR049730">
    <property type="entry name" value="SNF2/RAD54-like_C"/>
</dbReference>
<accession>A0A6A5KFY0</accession>
<dbReference type="PANTHER" id="PTHR45626">
    <property type="entry name" value="TRANSCRIPTION TERMINATION FACTOR 2-RELATED"/>
    <property type="match status" value="1"/>
</dbReference>
<dbReference type="Proteomes" id="UP000800040">
    <property type="component" value="Unassembled WGS sequence"/>
</dbReference>
<dbReference type="InterPro" id="IPR027417">
    <property type="entry name" value="P-loop_NTPase"/>
</dbReference>
<dbReference type="SUPFAM" id="SSF52540">
    <property type="entry name" value="P-loop containing nucleoside triphosphate hydrolases"/>
    <property type="match status" value="2"/>
</dbReference>
<dbReference type="EMBL" id="ML975300">
    <property type="protein sequence ID" value="KAF1834546.1"/>
    <property type="molecule type" value="Genomic_DNA"/>
</dbReference>
<feature type="region of interest" description="Disordered" evidence="4">
    <location>
        <begin position="99"/>
        <end position="128"/>
    </location>
</feature>
<evidence type="ECO:0000313" key="7">
    <source>
        <dbReference type="Proteomes" id="UP000800040"/>
    </source>
</evidence>
<feature type="region of interest" description="Disordered" evidence="4">
    <location>
        <begin position="1271"/>
        <end position="1338"/>
    </location>
</feature>
<keyword evidence="3" id="KW-0067">ATP-binding</keyword>
<dbReference type="Gene3D" id="3.40.50.10810">
    <property type="entry name" value="Tandem AAA-ATPase domain"/>
    <property type="match status" value="2"/>
</dbReference>
<dbReference type="GO" id="GO:0008094">
    <property type="term" value="F:ATP-dependent activity, acting on DNA"/>
    <property type="evidence" value="ECO:0007669"/>
    <property type="project" value="TreeGrafter"/>
</dbReference>
<evidence type="ECO:0000259" key="5">
    <source>
        <dbReference type="PROSITE" id="PS51194"/>
    </source>
</evidence>
<feature type="compositionally biased region" description="Low complexity" evidence="4">
    <location>
        <begin position="1304"/>
        <end position="1317"/>
    </location>
</feature>
<sequence length="1338" mass="148633">MAAATPAFRFHMQQLPHPFTPFTASVMVTFPLRSRGAGCRVCVCVRVKSCVVGRASASRKEHVITPSPRNPHPALVSSSFSTIQVASTSSYGPYLIDSRSPSATRSSTGTGACTPVTSASTNNDPSGGVETKFQDISHYIALGCLHIRQPSTATQKSLSGPDWVELLHHGLPDEMKTVIGTEASRLLEARWIRLLLHQPSLNTVSIRGVIRVYLLPEDWGRRFVDRNSKALKAALRQLLQEIDISSHAWYGDPNDGEVYPFDPWAHAEQLSLYYLFNKLPSPAPAPAEVKNRYTRSAIYDLLSSATVSEWSEYGEQALTGLKTRLYAYQARSASLMLQREAAPRLQLDPRLEIRMSPNGQKFFFSARDGSFLQEPRYYETNRGGILAETMGLGKTVICLALILATKNHLPQIPPAYQPPPPVRNSVAALVDMAASILGRYSIPARNFLEQSEMNGAGDMTKFRDALDRNMPFYEIPPDLPRMSRNTRIPPPRQLVLSSATIIVVPRNLLHQWQSEIQKHVLQGGLKILVVDSVPKRSSKPKISAYDNTTEIRSELPAPTELMKFDVVLFTRNRFEQEIQDGQDDVGRRAVSGVKRVCNCPYIGATRIPDCNCIDSDKVYESPLKKIHWLRIIIDEGHSFSSSMSNAVLVAKQIQAERRWVVSGTPAKNLVGVEVDMSTLDVDGTNLNTQRELAIEQRKSFTLDPDNMKAAKALGMLASNFLMVRPWCDSAEGRLDWDDYVYRHEHQYKKTYSGFSSTFLRTLEGLVVKTRPEDVEKDIVLPPMRHRIVFLKPCWFDKMTANLFVQVLRANAITSERTDVDYLFHKNSLKARHSLIQNLRQSNFTWTGFSIADIISTLETSSKYLAKQVKNCSLADAQSLLESSQVVSQLAASEGWKALSKAHEVGMAVEDWPKESREAFALVYPAEPTMFGVTQLLDGQLHVDSSLLSQDPTAGLNAVGHAAKAKVIAMVEGETEDNWENGVNDPSLRKIGVPSSLVRGQQPLTNRRASTIKSKLLSPQKPTGLKPANIAQDNTTQISPARTKKRKLTFADETADLPASSSLRDTRVVGTTSAKLTYLLDKVMKHQAMEKIIIFYDGDNAAFYIAQCLELMYVNHRIYARTLNNTLRSEYVRLFNEDPDVRVLLIDVACGALGLNLNAASVVLIVNPINRPGIEAQAIKRAHRIGQTKEVLVETLVLENTIEHAIFNRAKKMSRADHQEAKELEDDADIIEIIQNAQILPVGDEESEGLAGFALLETPQQVFGRPDRHKYHRYGATDLQPPAKPQKKPRISKAGKKGKADEQETMGTTERCATTGTTWSLPVHGPASQSAPSIFGNGA</sequence>
<dbReference type="InterPro" id="IPR038718">
    <property type="entry name" value="SNF2-like_sf"/>
</dbReference>
<gene>
    <name evidence="6" type="ORF">BDW02DRAFT_328933</name>
</gene>
<protein>
    <recommendedName>
        <fullName evidence="5">Helicase C-terminal domain-containing protein</fullName>
    </recommendedName>
</protein>